<keyword evidence="1" id="KW-0732">Signal</keyword>
<accession>Q22BJ6</accession>
<dbReference type="InterPro" id="IPR007497">
    <property type="entry name" value="SIMPL/DUF541"/>
</dbReference>
<dbReference type="Gene3D" id="3.30.70.2970">
    <property type="entry name" value="Protein of unknown function (DUF541), domain 2"/>
    <property type="match status" value="1"/>
</dbReference>
<proteinExistence type="predicted"/>
<name>Q22BJ6_TETTS</name>
<dbReference type="HOGENOM" id="CLU_088104_0_0_1"/>
<dbReference type="InterPro" id="IPR052022">
    <property type="entry name" value="26kDa_periplasmic_antigen"/>
</dbReference>
<evidence type="ECO:0000313" key="3">
    <source>
        <dbReference type="Proteomes" id="UP000009168"/>
    </source>
</evidence>
<dbReference type="OMA" id="ISIDQQY"/>
<dbReference type="OrthoDB" id="290898at2759"/>
<dbReference type="eggNOG" id="ENOG502SGNB">
    <property type="taxonomic scope" value="Eukaryota"/>
</dbReference>
<keyword evidence="3" id="KW-1185">Reference proteome</keyword>
<dbReference type="PANTHER" id="PTHR34387:SF2">
    <property type="entry name" value="SLR1258 PROTEIN"/>
    <property type="match status" value="1"/>
</dbReference>
<evidence type="ECO:0000313" key="2">
    <source>
        <dbReference type="EMBL" id="EAR82670.1"/>
    </source>
</evidence>
<organism evidence="2 3">
    <name type="scientific">Tetrahymena thermophila (strain SB210)</name>
    <dbReference type="NCBI Taxonomy" id="312017"/>
    <lineage>
        <taxon>Eukaryota</taxon>
        <taxon>Sar</taxon>
        <taxon>Alveolata</taxon>
        <taxon>Ciliophora</taxon>
        <taxon>Intramacronucleata</taxon>
        <taxon>Oligohymenophorea</taxon>
        <taxon>Hymenostomatida</taxon>
        <taxon>Tetrahymenina</taxon>
        <taxon>Tetrahymenidae</taxon>
        <taxon>Tetrahymena</taxon>
    </lineage>
</organism>
<sequence>MRSFFFITLYILFLSGLSLGNQKCHQSDAIQLHYLPEPFRVTGKATGILQSEQVSIGLTVETLDKEAAESLNRNSQIINNAITAFKTLGLSDNEFSTNGLSVYPSYRSEYNKDTQQYHSVFEGYKVRNSITINTKQINLAGKIIDNAVQNGVTNIDYIEYNPLSHNITKLREKLLAEAVRNARKQAKIVLDELQYEIVSIKNIQIVDYHQYQPPFHPQPRPMPSPQPDSYAETKVFSSVNKQEVQVEVFFIIKKLEQDDD</sequence>
<dbReference type="Pfam" id="PF04402">
    <property type="entry name" value="SIMPL"/>
    <property type="match status" value="1"/>
</dbReference>
<evidence type="ECO:0000256" key="1">
    <source>
        <dbReference type="SAM" id="SignalP"/>
    </source>
</evidence>
<reference evidence="3" key="1">
    <citation type="journal article" date="2006" name="PLoS Biol.">
        <title>Macronuclear genome sequence of the ciliate Tetrahymena thermophila, a model eukaryote.</title>
        <authorList>
            <person name="Eisen J.A."/>
            <person name="Coyne R.S."/>
            <person name="Wu M."/>
            <person name="Wu D."/>
            <person name="Thiagarajan M."/>
            <person name="Wortman J.R."/>
            <person name="Badger J.H."/>
            <person name="Ren Q."/>
            <person name="Amedeo P."/>
            <person name="Jones K.M."/>
            <person name="Tallon L.J."/>
            <person name="Delcher A.L."/>
            <person name="Salzberg S.L."/>
            <person name="Silva J.C."/>
            <person name="Haas B.J."/>
            <person name="Majoros W.H."/>
            <person name="Farzad M."/>
            <person name="Carlton J.M."/>
            <person name="Smith R.K. Jr."/>
            <person name="Garg J."/>
            <person name="Pearlman R.E."/>
            <person name="Karrer K.M."/>
            <person name="Sun L."/>
            <person name="Manning G."/>
            <person name="Elde N.C."/>
            <person name="Turkewitz A.P."/>
            <person name="Asai D.J."/>
            <person name="Wilkes D.E."/>
            <person name="Wang Y."/>
            <person name="Cai H."/>
            <person name="Collins K."/>
            <person name="Stewart B.A."/>
            <person name="Lee S.R."/>
            <person name="Wilamowska K."/>
            <person name="Weinberg Z."/>
            <person name="Ruzzo W.L."/>
            <person name="Wloga D."/>
            <person name="Gaertig J."/>
            <person name="Frankel J."/>
            <person name="Tsao C.-C."/>
            <person name="Gorovsky M.A."/>
            <person name="Keeling P.J."/>
            <person name="Waller R.F."/>
            <person name="Patron N.J."/>
            <person name="Cherry J.M."/>
            <person name="Stover N.A."/>
            <person name="Krieger C.J."/>
            <person name="del Toro C."/>
            <person name="Ryder H.F."/>
            <person name="Williamson S.C."/>
            <person name="Barbeau R.A."/>
            <person name="Hamilton E.P."/>
            <person name="Orias E."/>
        </authorList>
    </citation>
    <scope>NUCLEOTIDE SEQUENCE [LARGE SCALE GENOMIC DNA]</scope>
    <source>
        <strain evidence="3">SB210</strain>
    </source>
</reference>
<gene>
    <name evidence="2" type="ORF">TTHERM_01099170</name>
</gene>
<protein>
    <submittedName>
        <fullName evidence="2">Outer membrane protein</fullName>
    </submittedName>
</protein>
<dbReference type="GeneID" id="7846211"/>
<dbReference type="PANTHER" id="PTHR34387">
    <property type="entry name" value="SLR1258 PROTEIN"/>
    <property type="match status" value="1"/>
</dbReference>
<feature type="chain" id="PRO_5004201271" evidence="1">
    <location>
        <begin position="21"/>
        <end position="260"/>
    </location>
</feature>
<dbReference type="GO" id="GO:0006974">
    <property type="term" value="P:DNA damage response"/>
    <property type="evidence" value="ECO:0007669"/>
    <property type="project" value="TreeGrafter"/>
</dbReference>
<dbReference type="RefSeq" id="XP_001030333.1">
    <property type="nucleotide sequence ID" value="XM_001030333.1"/>
</dbReference>
<feature type="signal peptide" evidence="1">
    <location>
        <begin position="1"/>
        <end position="20"/>
    </location>
</feature>
<dbReference type="KEGG" id="tet:TTHERM_01099170"/>
<dbReference type="Gene3D" id="3.30.110.170">
    <property type="entry name" value="Protein of unknown function (DUF541), domain 1"/>
    <property type="match status" value="1"/>
</dbReference>
<dbReference type="AlphaFoldDB" id="Q22BJ6"/>
<dbReference type="EMBL" id="GG662602">
    <property type="protein sequence ID" value="EAR82670.1"/>
    <property type="molecule type" value="Genomic_DNA"/>
</dbReference>
<dbReference type="Proteomes" id="UP000009168">
    <property type="component" value="Unassembled WGS sequence"/>
</dbReference>
<dbReference type="InParanoid" id="Q22BJ6"/>